<name>A0ACC0YXC6_9ROSI</name>
<gene>
    <name evidence="1" type="ORF">Pint_19077</name>
</gene>
<sequence>MEGVSNGVPFLCWPYLGDQFLNESYICDVWKVGLKFNKNESGIITREEIKNKVDQVLCDESYKERVLKLQEKTMDSVREGGQSNKNFKNFLDWIKA</sequence>
<proteinExistence type="predicted"/>
<accession>A0ACC0YXC6</accession>
<evidence type="ECO:0000313" key="1">
    <source>
        <dbReference type="EMBL" id="KAJ0042394.1"/>
    </source>
</evidence>
<evidence type="ECO:0000313" key="2">
    <source>
        <dbReference type="Proteomes" id="UP001163603"/>
    </source>
</evidence>
<comment type="caution">
    <text evidence="1">The sequence shown here is derived from an EMBL/GenBank/DDBJ whole genome shotgun (WGS) entry which is preliminary data.</text>
</comment>
<keyword evidence="2" id="KW-1185">Reference proteome</keyword>
<organism evidence="1 2">
    <name type="scientific">Pistacia integerrima</name>
    <dbReference type="NCBI Taxonomy" id="434235"/>
    <lineage>
        <taxon>Eukaryota</taxon>
        <taxon>Viridiplantae</taxon>
        <taxon>Streptophyta</taxon>
        <taxon>Embryophyta</taxon>
        <taxon>Tracheophyta</taxon>
        <taxon>Spermatophyta</taxon>
        <taxon>Magnoliopsida</taxon>
        <taxon>eudicotyledons</taxon>
        <taxon>Gunneridae</taxon>
        <taxon>Pentapetalae</taxon>
        <taxon>rosids</taxon>
        <taxon>malvids</taxon>
        <taxon>Sapindales</taxon>
        <taxon>Anacardiaceae</taxon>
        <taxon>Pistacia</taxon>
    </lineage>
</organism>
<dbReference type="Proteomes" id="UP001163603">
    <property type="component" value="Chromosome 4"/>
</dbReference>
<reference evidence="2" key="1">
    <citation type="journal article" date="2023" name="G3 (Bethesda)">
        <title>Genome assembly and association tests identify interacting loci associated with vigor, precocity, and sex in interspecific pistachio rootstocks.</title>
        <authorList>
            <person name="Palmer W."/>
            <person name="Jacygrad E."/>
            <person name="Sagayaradj S."/>
            <person name="Cavanaugh K."/>
            <person name="Han R."/>
            <person name="Bertier L."/>
            <person name="Beede B."/>
            <person name="Kafkas S."/>
            <person name="Golino D."/>
            <person name="Preece J."/>
            <person name="Michelmore R."/>
        </authorList>
    </citation>
    <scope>NUCLEOTIDE SEQUENCE [LARGE SCALE GENOMIC DNA]</scope>
</reference>
<dbReference type="EMBL" id="CM047739">
    <property type="protein sequence ID" value="KAJ0042394.1"/>
    <property type="molecule type" value="Genomic_DNA"/>
</dbReference>
<protein>
    <submittedName>
        <fullName evidence="1">Uncharacterized protein</fullName>
    </submittedName>
</protein>